<keyword evidence="8 10" id="KW-0131">Cell cycle</keyword>
<name>A0AAV7KIP4_9METZ</name>
<dbReference type="GO" id="GO:0005634">
    <property type="term" value="C:nucleus"/>
    <property type="evidence" value="ECO:0007669"/>
    <property type="project" value="UniProtKB-SubCell"/>
</dbReference>
<dbReference type="GO" id="GO:0051315">
    <property type="term" value="P:attachment of mitotic spindle microtubules to kinetochore"/>
    <property type="evidence" value="ECO:0007669"/>
    <property type="project" value="UniProtKB-UniRule"/>
</dbReference>
<comment type="caution">
    <text evidence="14">The sequence shown here is derived from an EMBL/GenBank/DDBJ whole genome shotgun (WGS) entry which is preliminary data.</text>
</comment>
<comment type="function">
    <text evidence="10">Acts as a component of the essential kinetochore-associated NDC80 complex, which is required for chromosome segregation and spindle checkpoint activity.</text>
</comment>
<feature type="region of interest" description="Disordered" evidence="12">
    <location>
        <begin position="31"/>
        <end position="58"/>
    </location>
</feature>
<dbReference type="InterPro" id="IPR038273">
    <property type="entry name" value="Ndc80_sf"/>
</dbReference>
<dbReference type="GO" id="GO:0051301">
    <property type="term" value="P:cell division"/>
    <property type="evidence" value="ECO:0007669"/>
    <property type="project" value="UniProtKB-UniRule"/>
</dbReference>
<reference evidence="14 15" key="1">
    <citation type="journal article" date="2023" name="BMC Biol.">
        <title>The compact genome of the sponge Oopsacas minuta (Hexactinellida) is lacking key metazoan core genes.</title>
        <authorList>
            <person name="Santini S."/>
            <person name="Schenkelaars Q."/>
            <person name="Jourda C."/>
            <person name="Duchesne M."/>
            <person name="Belahbib H."/>
            <person name="Rocher C."/>
            <person name="Selva M."/>
            <person name="Riesgo A."/>
            <person name="Vervoort M."/>
            <person name="Leys S.P."/>
            <person name="Kodjabachian L."/>
            <person name="Le Bivic A."/>
            <person name="Borchiellini C."/>
            <person name="Claverie J.M."/>
            <person name="Renard E."/>
        </authorList>
    </citation>
    <scope>NUCLEOTIDE SEQUENCE [LARGE SCALE GENOMIC DNA]</scope>
    <source>
        <strain evidence="14">SPO-2</strain>
    </source>
</reference>
<dbReference type="AlphaFoldDB" id="A0AAV7KIP4"/>
<dbReference type="InterPro" id="IPR005550">
    <property type="entry name" value="Kinetochore_Ndc80"/>
</dbReference>
<dbReference type="PANTHER" id="PTHR10643:SF2">
    <property type="entry name" value="KINETOCHORE PROTEIN NDC80 HOMOLOG"/>
    <property type="match status" value="1"/>
</dbReference>
<keyword evidence="6 11" id="KW-0175">Coiled coil</keyword>
<feature type="coiled-coil region" evidence="11">
    <location>
        <begin position="513"/>
        <end position="561"/>
    </location>
</feature>
<evidence type="ECO:0000313" key="14">
    <source>
        <dbReference type="EMBL" id="KAI6660785.1"/>
    </source>
</evidence>
<evidence type="ECO:0000256" key="5">
    <source>
        <dbReference type="ARBA" id="ARBA00022838"/>
    </source>
</evidence>
<gene>
    <name evidence="14" type="ORF">LOD99_10233</name>
</gene>
<organism evidence="14 15">
    <name type="scientific">Oopsacas minuta</name>
    <dbReference type="NCBI Taxonomy" id="111878"/>
    <lineage>
        <taxon>Eukaryota</taxon>
        <taxon>Metazoa</taxon>
        <taxon>Porifera</taxon>
        <taxon>Hexactinellida</taxon>
        <taxon>Hexasterophora</taxon>
        <taxon>Lyssacinosida</taxon>
        <taxon>Leucopsacidae</taxon>
        <taxon>Oopsacas</taxon>
    </lineage>
</organism>
<comment type="subunit">
    <text evidence="10">Component of the NDC80 complex.</text>
</comment>
<comment type="similarity">
    <text evidence="1 10">Belongs to the NDC80/HEC1 family.</text>
</comment>
<protein>
    <recommendedName>
        <fullName evidence="10">Kinetochore protein NDC80</fullName>
    </recommendedName>
</protein>
<dbReference type="Pfam" id="PF03801">
    <property type="entry name" value="Ndc80_HEC"/>
    <property type="match status" value="1"/>
</dbReference>
<evidence type="ECO:0000256" key="2">
    <source>
        <dbReference type="ARBA" id="ARBA00022454"/>
    </source>
</evidence>
<dbReference type="Gene3D" id="1.10.418.30">
    <property type="entry name" value="Ncd80 complex, Ncd80 subunit"/>
    <property type="match status" value="1"/>
</dbReference>
<comment type="subcellular location">
    <subcellularLocation>
        <location evidence="10">Chromosome</location>
        <location evidence="10">Centromere</location>
        <location evidence="10">Kinetochore</location>
    </subcellularLocation>
    <subcellularLocation>
        <location evidence="10">Nucleus</location>
    </subcellularLocation>
</comment>
<keyword evidence="15" id="KW-1185">Reference proteome</keyword>
<dbReference type="GO" id="GO:0031262">
    <property type="term" value="C:Ndc80 complex"/>
    <property type="evidence" value="ECO:0007669"/>
    <property type="project" value="UniProtKB-UniRule"/>
</dbReference>
<proteinExistence type="inferred from homology"/>
<evidence type="ECO:0000256" key="10">
    <source>
        <dbReference type="RuleBase" id="RU368072"/>
    </source>
</evidence>
<evidence type="ECO:0000256" key="4">
    <source>
        <dbReference type="ARBA" id="ARBA00022776"/>
    </source>
</evidence>
<evidence type="ECO:0000256" key="1">
    <source>
        <dbReference type="ARBA" id="ARBA00007050"/>
    </source>
</evidence>
<evidence type="ECO:0000313" key="15">
    <source>
        <dbReference type="Proteomes" id="UP001165289"/>
    </source>
</evidence>
<keyword evidence="3 10" id="KW-0132">Cell division</keyword>
<evidence type="ECO:0000256" key="7">
    <source>
        <dbReference type="ARBA" id="ARBA00023242"/>
    </source>
</evidence>
<sequence length="647" mass="74596">MKRSSIFQDPKGRESLALLLDYDFENPPIIQEQAQRRKPSFAPTRLKSAHSTFDLKGSQSIARDSKSFAPSKSTSMSHLSMSSIPMTTPVARPSSVHPKNVLETPKIPTSGVEPRIFREKDFIHTSAKLVHSFLTEKGYPKPIALKSLLNPESYEVLNIFSYLLSFLDSQLASEIRVKEDIPNVLAFIGYPYTIKKSTISALNTPHNWPSILASIRFIVERLEEVLPHDLGIDILFPPASFSEDAGSNEQFKENVIRNSQMYLHRDDPEMLESFRKETDEHYRVTLSELRSEKENLIEKRDEFAALNQEMDNSTLAVCQNLYQEKIDQLFMKQQELTSIQEHTGSNLEEKKRLDQELFNIQRQITEEDHKLETLSKQIQCQEINIDTAIELKDDTTSIRLEIDRQRTLISNYNDKIIGLRMQHSKRMSKVRAGMSQTNIALKQITLWYQGCYDGIADQLGIQYENANYEFMKSPEQLSNEIQRNMDILQQVRFLANSTKAKLLQTEIEANSKMESLRNSIVEAGLEIKEYENEMQLLQEANESLQKKKTNLQKEQSDKKIQLNQEVYQLRRDCEESARLVAQLETEREQVISSGQEENKRMHLDIHSLCAKIENMMDQIVKVSDEETAILSILEQMHGAYAAMFSKE</sequence>
<dbReference type="PANTHER" id="PTHR10643">
    <property type="entry name" value="KINETOCHORE PROTEIN NDC80"/>
    <property type="match status" value="1"/>
</dbReference>
<keyword evidence="7 10" id="KW-0539">Nucleus</keyword>
<keyword evidence="2 10" id="KW-0158">Chromosome</keyword>
<dbReference type="EMBL" id="JAKMXF010000024">
    <property type="protein sequence ID" value="KAI6660785.1"/>
    <property type="molecule type" value="Genomic_DNA"/>
</dbReference>
<keyword evidence="5 10" id="KW-0995">Kinetochore</keyword>
<evidence type="ECO:0000256" key="3">
    <source>
        <dbReference type="ARBA" id="ARBA00022618"/>
    </source>
</evidence>
<evidence type="ECO:0000256" key="11">
    <source>
        <dbReference type="SAM" id="Coils"/>
    </source>
</evidence>
<keyword evidence="9 10" id="KW-0137">Centromere</keyword>
<evidence type="ECO:0000259" key="13">
    <source>
        <dbReference type="Pfam" id="PF03801"/>
    </source>
</evidence>
<dbReference type="Proteomes" id="UP001165289">
    <property type="component" value="Unassembled WGS sequence"/>
</dbReference>
<evidence type="ECO:0000256" key="6">
    <source>
        <dbReference type="ARBA" id="ARBA00023054"/>
    </source>
</evidence>
<evidence type="ECO:0000256" key="12">
    <source>
        <dbReference type="SAM" id="MobiDB-lite"/>
    </source>
</evidence>
<dbReference type="InterPro" id="IPR055260">
    <property type="entry name" value="Ndc80_CH"/>
</dbReference>
<evidence type="ECO:0000256" key="8">
    <source>
        <dbReference type="ARBA" id="ARBA00023306"/>
    </source>
</evidence>
<accession>A0AAV7KIP4</accession>
<evidence type="ECO:0000256" key="9">
    <source>
        <dbReference type="ARBA" id="ARBA00023328"/>
    </source>
</evidence>
<keyword evidence="4 10" id="KW-0498">Mitosis</keyword>
<feature type="domain" description="Kinetochore protein Ndc80 CH" evidence="13">
    <location>
        <begin position="94"/>
        <end position="221"/>
    </location>
</feature>